<name>W4JSK1_HETIT</name>
<keyword evidence="2" id="KW-0472">Membrane</keyword>
<dbReference type="GeneID" id="20674894"/>
<keyword evidence="2" id="KW-0812">Transmembrane</keyword>
<evidence type="ECO:0000313" key="3">
    <source>
        <dbReference type="EMBL" id="ETW76523.1"/>
    </source>
</evidence>
<dbReference type="Proteomes" id="UP000030671">
    <property type="component" value="Unassembled WGS sequence"/>
</dbReference>
<proteinExistence type="predicted"/>
<dbReference type="KEGG" id="hir:HETIRDRAFT_436516"/>
<feature type="compositionally biased region" description="Polar residues" evidence="1">
    <location>
        <begin position="217"/>
        <end position="232"/>
    </location>
</feature>
<evidence type="ECO:0000256" key="2">
    <source>
        <dbReference type="SAM" id="Phobius"/>
    </source>
</evidence>
<dbReference type="RefSeq" id="XP_009551415.1">
    <property type="nucleotide sequence ID" value="XM_009553120.1"/>
</dbReference>
<feature type="transmembrane region" description="Helical" evidence="2">
    <location>
        <begin position="20"/>
        <end position="46"/>
    </location>
</feature>
<protein>
    <submittedName>
        <fullName evidence="3">Uncharacterized protein</fullName>
    </submittedName>
</protein>
<dbReference type="InParanoid" id="W4JSK1"/>
<dbReference type="AlphaFoldDB" id="W4JSK1"/>
<reference evidence="3 4" key="1">
    <citation type="journal article" date="2012" name="New Phytol.">
        <title>Insight into trade-off between wood decay and parasitism from the genome of a fungal forest pathogen.</title>
        <authorList>
            <person name="Olson A."/>
            <person name="Aerts A."/>
            <person name="Asiegbu F."/>
            <person name="Belbahri L."/>
            <person name="Bouzid O."/>
            <person name="Broberg A."/>
            <person name="Canback B."/>
            <person name="Coutinho P.M."/>
            <person name="Cullen D."/>
            <person name="Dalman K."/>
            <person name="Deflorio G."/>
            <person name="van Diepen L.T."/>
            <person name="Dunand C."/>
            <person name="Duplessis S."/>
            <person name="Durling M."/>
            <person name="Gonthier P."/>
            <person name="Grimwood J."/>
            <person name="Fossdal C.G."/>
            <person name="Hansson D."/>
            <person name="Henrissat B."/>
            <person name="Hietala A."/>
            <person name="Himmelstrand K."/>
            <person name="Hoffmeister D."/>
            <person name="Hogberg N."/>
            <person name="James T.Y."/>
            <person name="Karlsson M."/>
            <person name="Kohler A."/>
            <person name="Kues U."/>
            <person name="Lee Y.H."/>
            <person name="Lin Y.C."/>
            <person name="Lind M."/>
            <person name="Lindquist E."/>
            <person name="Lombard V."/>
            <person name="Lucas S."/>
            <person name="Lunden K."/>
            <person name="Morin E."/>
            <person name="Murat C."/>
            <person name="Park J."/>
            <person name="Raffaello T."/>
            <person name="Rouze P."/>
            <person name="Salamov A."/>
            <person name="Schmutz J."/>
            <person name="Solheim H."/>
            <person name="Stahlberg J."/>
            <person name="Velez H."/>
            <person name="de Vries R.P."/>
            <person name="Wiebenga A."/>
            <person name="Woodward S."/>
            <person name="Yakovlev I."/>
            <person name="Garbelotto M."/>
            <person name="Martin F."/>
            <person name="Grigoriev I.V."/>
            <person name="Stenlid J."/>
        </authorList>
    </citation>
    <scope>NUCLEOTIDE SEQUENCE [LARGE SCALE GENOMIC DNA]</scope>
    <source>
        <strain evidence="3 4">TC 32-1</strain>
    </source>
</reference>
<feature type="compositionally biased region" description="Basic and acidic residues" evidence="1">
    <location>
        <begin position="206"/>
        <end position="216"/>
    </location>
</feature>
<accession>W4JSK1</accession>
<feature type="transmembrane region" description="Helical" evidence="2">
    <location>
        <begin position="265"/>
        <end position="283"/>
    </location>
</feature>
<sequence>MDGDRHTKYDPRGKCPCPGILPRTAILIVLLFSGFESCFSLVLIVFTQQRGIKRPNHPAVHSGSYFVEHLQETKLDEDEHTKPPNPRRGSLVLSSVPEASTPSHDKSRNDALLPSPKAFASQHHPGPSQATHDVSRRISITTTSRPRTTTTPPQSKSSQHANGHSAASTSHRPPHRRAHSEGVHAHRTSSHPEASARLPRSPADIPLHRTETHTPRPDTSASRQIGNSSGKLVKSKPSSHPRNLAVRDPPPNKLRKLRRHSDTTLLANYLFVLLYSSPPLFYWV</sequence>
<organism evidence="3 4">
    <name type="scientific">Heterobasidion irregulare (strain TC 32-1)</name>
    <dbReference type="NCBI Taxonomy" id="747525"/>
    <lineage>
        <taxon>Eukaryota</taxon>
        <taxon>Fungi</taxon>
        <taxon>Dikarya</taxon>
        <taxon>Basidiomycota</taxon>
        <taxon>Agaricomycotina</taxon>
        <taxon>Agaricomycetes</taxon>
        <taxon>Russulales</taxon>
        <taxon>Bondarzewiaceae</taxon>
        <taxon>Heterobasidion</taxon>
        <taxon>Heterobasidion annosum species complex</taxon>
    </lineage>
</organism>
<dbReference type="HOGENOM" id="CLU_980244_0_0_1"/>
<evidence type="ECO:0000256" key="1">
    <source>
        <dbReference type="SAM" id="MobiDB-lite"/>
    </source>
</evidence>
<evidence type="ECO:0000313" key="4">
    <source>
        <dbReference type="Proteomes" id="UP000030671"/>
    </source>
</evidence>
<gene>
    <name evidence="3" type="ORF">HETIRDRAFT_436516</name>
</gene>
<dbReference type="EMBL" id="KI925464">
    <property type="protein sequence ID" value="ETW76523.1"/>
    <property type="molecule type" value="Genomic_DNA"/>
</dbReference>
<feature type="compositionally biased region" description="Polar residues" evidence="1">
    <location>
        <begin position="154"/>
        <end position="171"/>
    </location>
</feature>
<feature type="region of interest" description="Disordered" evidence="1">
    <location>
        <begin position="75"/>
        <end position="256"/>
    </location>
</feature>
<feature type="compositionally biased region" description="Low complexity" evidence="1">
    <location>
        <begin position="137"/>
        <end position="153"/>
    </location>
</feature>
<keyword evidence="2" id="KW-1133">Transmembrane helix</keyword>
<keyword evidence="4" id="KW-1185">Reference proteome</keyword>